<sequence>MNTTINNLVLPQNLKYSFNGNIIEIYSTDLKVGSIELKLQKPEVVFNGTSVEIKQKDPIFICICMVPERSIPKLNDWYRCCDNDCDDHDFIPYDLVHFPDEILYDLPAIKWVSKKDLGTSISDLWKCWEAIQQHF</sequence>
<organismHost>
    <name type="scientific">Acanthamoeba polyphaga</name>
    <name type="common">Amoeba</name>
    <dbReference type="NCBI Taxonomy" id="5757"/>
</organismHost>
<evidence type="ECO:0000313" key="1">
    <source>
        <dbReference type="EMBL" id="AVG45813.1"/>
    </source>
</evidence>
<organism evidence="1">
    <name type="scientific">Acanthamoeba polyphaga mimivirus</name>
    <name type="common">APMV</name>
    <dbReference type="NCBI Taxonomy" id="212035"/>
    <lineage>
        <taxon>Viruses</taxon>
        <taxon>Varidnaviria</taxon>
        <taxon>Bamfordvirae</taxon>
        <taxon>Nucleocytoviricota</taxon>
        <taxon>Megaviricetes</taxon>
        <taxon>Imitervirales</taxon>
        <taxon>Mimiviridae</taxon>
        <taxon>Megamimivirinae</taxon>
        <taxon>Mimivirus</taxon>
        <taxon>Mimivirus bradfordmassiliense</taxon>
    </lineage>
</organism>
<accession>A0A2L2DI19</accession>
<reference evidence="1" key="1">
    <citation type="journal article" date="2017" name="Front. Microbiol.">
        <title>Genome Characterization of the First Mimiviruses of Lineage C Isolated in Brazil.</title>
        <authorList>
            <person name="Assis F.L."/>
            <person name="Franco-Luiz A.P.M."/>
            <person name="Dos Santos R.N."/>
            <person name="Campos F.S."/>
            <person name="Dornas F.P."/>
            <person name="Borato P.V.M."/>
            <person name="Franco A.C."/>
            <person name="Abrahao J.S."/>
            <person name="Colson P."/>
            <person name="Scola B."/>
        </authorList>
    </citation>
    <scope>NUCLEOTIDE SEQUENCE [LARGE SCALE GENOMIC DNA]</scope>
</reference>
<dbReference type="Proteomes" id="UP000280369">
    <property type="component" value="Segment"/>
</dbReference>
<protein>
    <submittedName>
        <fullName evidence="1">Uncharacterized protein</fullName>
    </submittedName>
</protein>
<proteinExistence type="predicted"/>
<name>A0A2L2DI19_MIMIV</name>
<dbReference type="EMBL" id="MG602507">
    <property type="protein sequence ID" value="AVG45813.1"/>
    <property type="molecule type" value="Genomic_DNA"/>
</dbReference>